<dbReference type="EMBL" id="CP152276">
    <property type="protein sequence ID" value="XAE44810.1"/>
    <property type="molecule type" value="Genomic_DNA"/>
</dbReference>
<dbReference type="PIRSF" id="PIRSF037799">
    <property type="entry name" value="Tautomer_YdcE_prd"/>
    <property type="match status" value="1"/>
</dbReference>
<dbReference type="SUPFAM" id="SSF55331">
    <property type="entry name" value="Tautomerase/MIF"/>
    <property type="match status" value="1"/>
</dbReference>
<dbReference type="InterPro" id="IPR014347">
    <property type="entry name" value="Tautomerase/MIF_sf"/>
</dbReference>
<keyword evidence="1" id="KW-0413">Isomerase</keyword>
<dbReference type="InterPro" id="IPR017284">
    <property type="entry name" value="Tautomerase_PptA"/>
</dbReference>
<evidence type="ECO:0000313" key="4">
    <source>
        <dbReference type="Proteomes" id="UP001449795"/>
    </source>
</evidence>
<accession>A0ABZ3DAL0</accession>
<dbReference type="Gene3D" id="3.30.429.10">
    <property type="entry name" value="Macrophage Migration Inhibitory Factor"/>
    <property type="match status" value="1"/>
</dbReference>
<evidence type="ECO:0000259" key="2">
    <source>
        <dbReference type="Pfam" id="PF01361"/>
    </source>
</evidence>
<reference evidence="3 4" key="1">
    <citation type="submission" date="2024-04" db="EMBL/GenBank/DDBJ databases">
        <title>Complete genome sequence of Nguyenibacter vanlangesis HBCM-1154, a strain capable of nitrogen fixation, IAA production, and phosphorus solubilization isolated from sugarcane soil.</title>
        <authorList>
            <person name="MY HANH P."/>
        </authorList>
    </citation>
    <scope>NUCLEOTIDE SEQUENCE [LARGE SCALE GENOMIC DNA]</scope>
    <source>
        <strain evidence="3 4">HBCM 1154</strain>
    </source>
</reference>
<keyword evidence="4" id="KW-1185">Reference proteome</keyword>
<evidence type="ECO:0000256" key="1">
    <source>
        <dbReference type="ARBA" id="ARBA00023235"/>
    </source>
</evidence>
<sequence length="78" mass="8300">MPHVIVKLYAGKSEEQKARLAEEITRAVMAAVGSKEAAVSVGIEDVAPADWVETVYKPDILGKPGTLYKKPGYDPTGG</sequence>
<organism evidence="3 4">
    <name type="scientific">Nguyenibacter vanlangensis</name>
    <dbReference type="NCBI Taxonomy" id="1216886"/>
    <lineage>
        <taxon>Bacteria</taxon>
        <taxon>Pseudomonadati</taxon>
        <taxon>Pseudomonadota</taxon>
        <taxon>Alphaproteobacteria</taxon>
        <taxon>Acetobacterales</taxon>
        <taxon>Acetobacteraceae</taxon>
        <taxon>Nguyenibacter</taxon>
    </lineage>
</organism>
<dbReference type="InterPro" id="IPR004370">
    <property type="entry name" value="4-OT-like_dom"/>
</dbReference>
<dbReference type="Proteomes" id="UP001449795">
    <property type="component" value="Chromosome"/>
</dbReference>
<feature type="domain" description="4-oxalocrotonate tautomerase-like" evidence="2">
    <location>
        <begin position="2"/>
        <end position="52"/>
    </location>
</feature>
<protein>
    <submittedName>
        <fullName evidence="3">Tautomerase family protein</fullName>
    </submittedName>
</protein>
<name>A0ABZ3DAL0_9PROT</name>
<dbReference type="Pfam" id="PF01361">
    <property type="entry name" value="Tautomerase"/>
    <property type="match status" value="1"/>
</dbReference>
<gene>
    <name evidence="3" type="ORF">AAC691_10495</name>
</gene>
<evidence type="ECO:0000313" key="3">
    <source>
        <dbReference type="EMBL" id="XAE44810.1"/>
    </source>
</evidence>
<dbReference type="RefSeq" id="WP_342630015.1">
    <property type="nucleotide sequence ID" value="NZ_CP152276.1"/>
</dbReference>
<proteinExistence type="predicted"/>